<protein>
    <submittedName>
        <fullName evidence="1">Uncharacterized protein</fullName>
    </submittedName>
</protein>
<dbReference type="EMBL" id="KV440971">
    <property type="protein sequence ID" value="OAD81421.1"/>
    <property type="molecule type" value="Genomic_DNA"/>
</dbReference>
<reference evidence="2" key="1">
    <citation type="submission" date="2015-06" db="EMBL/GenBank/DDBJ databases">
        <title>Expansion of signal transduction pathways in fungi by whole-genome duplication.</title>
        <authorList>
            <consortium name="DOE Joint Genome Institute"/>
            <person name="Corrochano L.M."/>
            <person name="Kuo A."/>
            <person name="Marcet-Houben M."/>
            <person name="Polaino S."/>
            <person name="Salamov A."/>
            <person name="Villalobos J.M."/>
            <person name="Alvarez M.I."/>
            <person name="Avalos J."/>
            <person name="Benito E.P."/>
            <person name="Benoit I."/>
            <person name="Burger G."/>
            <person name="Camino L.P."/>
            <person name="Canovas D."/>
            <person name="Cerda-Olmedo E."/>
            <person name="Cheng J.-F."/>
            <person name="Dominguez A."/>
            <person name="Elias M."/>
            <person name="Eslava A.P."/>
            <person name="Glaser F."/>
            <person name="Grimwood J."/>
            <person name="Gutierrez G."/>
            <person name="Heitman J."/>
            <person name="Henrissat B."/>
            <person name="Iturriaga E.A."/>
            <person name="Lang B.F."/>
            <person name="Lavin J.L."/>
            <person name="Lee S."/>
            <person name="Li W."/>
            <person name="Lindquist E."/>
            <person name="Lopez-Garcia S."/>
            <person name="Luque E.M."/>
            <person name="Marcos A.T."/>
            <person name="Martin J."/>
            <person name="McCluskey K."/>
            <person name="Medina H.R."/>
            <person name="Miralles-Duran A."/>
            <person name="Miyazaki A."/>
            <person name="Munoz-Torres E."/>
            <person name="Oguiza J.A."/>
            <person name="Ohm R."/>
            <person name="Olmedo M."/>
            <person name="Orejas M."/>
            <person name="Ortiz-Castellanos L."/>
            <person name="Pisabarro A.G."/>
            <person name="Rodriguez-Romero J."/>
            <person name="Ruiz-Herrera J."/>
            <person name="Ruiz-Vazquez R."/>
            <person name="Sanz C."/>
            <person name="Schackwitz W."/>
            <person name="Schmutz J."/>
            <person name="Shahriari M."/>
            <person name="Shelest E."/>
            <person name="Silva-Franco F."/>
            <person name="Soanes D."/>
            <person name="Syed K."/>
            <person name="Tagua V.G."/>
            <person name="Talbot N.J."/>
            <person name="Thon M."/>
            <person name="De vries R.P."/>
            <person name="Wiebenga A."/>
            <person name="Yadav J.S."/>
            <person name="Braun E.L."/>
            <person name="Baker S."/>
            <person name="Garre V."/>
            <person name="Horwitz B."/>
            <person name="Torres-Martinez S."/>
            <person name="Idnurm A."/>
            <person name="Herrera-Estrella A."/>
            <person name="Gabaldon T."/>
            <person name="Grigoriev I.V."/>
        </authorList>
    </citation>
    <scope>NUCLEOTIDE SEQUENCE [LARGE SCALE GENOMIC DNA]</scope>
    <source>
        <strain evidence="2">NRRL 1555(-)</strain>
    </source>
</reference>
<organism evidence="1 2">
    <name type="scientific">Phycomyces blakesleeanus (strain ATCC 8743b / DSM 1359 / FGSC 10004 / NBRC 33097 / NRRL 1555)</name>
    <dbReference type="NCBI Taxonomy" id="763407"/>
    <lineage>
        <taxon>Eukaryota</taxon>
        <taxon>Fungi</taxon>
        <taxon>Fungi incertae sedis</taxon>
        <taxon>Mucoromycota</taxon>
        <taxon>Mucoromycotina</taxon>
        <taxon>Mucoromycetes</taxon>
        <taxon>Mucorales</taxon>
        <taxon>Phycomycetaceae</taxon>
        <taxon>Phycomyces</taxon>
    </lineage>
</organism>
<proteinExistence type="predicted"/>
<dbReference type="RefSeq" id="XP_018299461.1">
    <property type="nucleotide sequence ID" value="XM_018430119.1"/>
</dbReference>
<dbReference type="Proteomes" id="UP000077315">
    <property type="component" value="Unassembled WGS sequence"/>
</dbReference>
<dbReference type="InParanoid" id="A0A163BGD8"/>
<dbReference type="AlphaFoldDB" id="A0A163BGD8"/>
<gene>
    <name evidence="1" type="ORF">PHYBLDRAFT_138970</name>
</gene>
<dbReference type="VEuPathDB" id="FungiDB:PHYBLDRAFT_138970"/>
<keyword evidence="2" id="KW-1185">Reference proteome</keyword>
<dbReference type="GeneID" id="28991025"/>
<evidence type="ECO:0000313" key="2">
    <source>
        <dbReference type="Proteomes" id="UP000077315"/>
    </source>
</evidence>
<sequence>MNPALRPRNILTGHSISAVSTLIDPMSKRYLDNGFSTITIPPLPLLLNIFTKQCSCSWIAASHRKRVYGHPIVNLSTRRSNNSKM</sequence>
<name>A0A163BGD8_PHYB8</name>
<evidence type="ECO:0000313" key="1">
    <source>
        <dbReference type="EMBL" id="OAD81421.1"/>
    </source>
</evidence>
<accession>A0A163BGD8</accession>